<protein>
    <submittedName>
        <fullName evidence="2">Uncharacterized protein</fullName>
    </submittedName>
</protein>
<comment type="caution">
    <text evidence="2">The sequence shown here is derived from an EMBL/GenBank/DDBJ whole genome shotgun (WGS) entry which is preliminary data.</text>
</comment>
<feature type="region of interest" description="Disordered" evidence="1">
    <location>
        <begin position="294"/>
        <end position="318"/>
    </location>
</feature>
<dbReference type="AlphaFoldDB" id="A0A5R8YIN0"/>
<evidence type="ECO:0000313" key="3">
    <source>
        <dbReference type="Proteomes" id="UP000309033"/>
    </source>
</evidence>
<dbReference type="Proteomes" id="UP000309033">
    <property type="component" value="Unassembled WGS sequence"/>
</dbReference>
<accession>A0A5R8YIN0</accession>
<evidence type="ECO:0000256" key="1">
    <source>
        <dbReference type="SAM" id="MobiDB-lite"/>
    </source>
</evidence>
<gene>
    <name evidence="2" type="ORF">FED44_33570</name>
</gene>
<proteinExistence type="predicted"/>
<dbReference type="OrthoDB" id="5188586at2"/>
<keyword evidence="3" id="KW-1185">Reference proteome</keyword>
<reference evidence="2" key="1">
    <citation type="submission" date="2019-05" db="EMBL/GenBank/DDBJ databases">
        <title>Isolation, diversity and antifungal activity of Actinobacteria from wheat.</title>
        <authorList>
            <person name="Yu B."/>
        </authorList>
    </citation>
    <scope>NUCLEOTIDE SEQUENCE [LARGE SCALE GENOMIC DNA]</scope>
    <source>
        <strain evidence="2">NEAU-HEGS1-5</strain>
    </source>
</reference>
<dbReference type="EMBL" id="VANP01000022">
    <property type="protein sequence ID" value="TLP51518.1"/>
    <property type="molecule type" value="Genomic_DNA"/>
</dbReference>
<name>A0A5R8YIN0_9ACTN</name>
<organism evidence="2 3">
    <name type="scientific">Microbispora triticiradicis</name>
    <dbReference type="NCBI Taxonomy" id="2200763"/>
    <lineage>
        <taxon>Bacteria</taxon>
        <taxon>Bacillati</taxon>
        <taxon>Actinomycetota</taxon>
        <taxon>Actinomycetes</taxon>
        <taxon>Streptosporangiales</taxon>
        <taxon>Streptosporangiaceae</taxon>
        <taxon>Microbispora</taxon>
    </lineage>
</organism>
<sequence length="332" mass="34369">MRRTLERLVREAAGLRALPPPLDAAVTRLEESTWPEVVTRWSRLTPSGFPVELTIGGDAFRWTAEVAPPEVADSARLDLAVAILAAHGQAPDPALAGALRHAQAGAGLRFGAWIGGRESPARAGSSRLKLYAEIPPELPPPGLPVPSSFPWGLLPHGARARMLGVEPARGRTEVYVRLPEVDPLDLLPFLHATGHGAALGAVERGLADGLGRLRGRRLGLSVARGSDGATELALFASARTLFPAGPAMLSALVNGMVSGMVNGPVNAMLSGAAGTGAWRAGLVTLGLDPEGRSLRTSVGISPGTPARTGKSPRIGVGAYSCPDARPRGAIDV</sequence>
<evidence type="ECO:0000313" key="2">
    <source>
        <dbReference type="EMBL" id="TLP51518.1"/>
    </source>
</evidence>